<evidence type="ECO:0000313" key="11">
    <source>
        <dbReference type="Proteomes" id="UP000317093"/>
    </source>
</evidence>
<dbReference type="EMBL" id="CP036279">
    <property type="protein sequence ID" value="QDU60945.1"/>
    <property type="molecule type" value="Genomic_DNA"/>
</dbReference>
<comment type="catalytic activity">
    <reaction evidence="7">
        <text>[protein-PII]-uridylyl-L-tyrosine + H2O = [protein-PII]-L-tyrosine + UMP + H(+)</text>
        <dbReference type="Rhea" id="RHEA:48600"/>
        <dbReference type="Rhea" id="RHEA-COMP:12147"/>
        <dbReference type="Rhea" id="RHEA-COMP:12148"/>
        <dbReference type="ChEBI" id="CHEBI:15377"/>
        <dbReference type="ChEBI" id="CHEBI:15378"/>
        <dbReference type="ChEBI" id="CHEBI:46858"/>
        <dbReference type="ChEBI" id="CHEBI:57865"/>
        <dbReference type="ChEBI" id="CHEBI:90602"/>
    </reaction>
</comment>
<keyword evidence="5 7" id="KW-0460">Magnesium</keyword>
<dbReference type="GO" id="GO:0006808">
    <property type="term" value="P:regulation of nitrogen utilization"/>
    <property type="evidence" value="ECO:0007669"/>
    <property type="project" value="UniProtKB-UniRule"/>
</dbReference>
<evidence type="ECO:0000256" key="2">
    <source>
        <dbReference type="ARBA" id="ARBA00022695"/>
    </source>
</evidence>
<dbReference type="Gene3D" id="1.20.120.330">
    <property type="entry name" value="Nucleotidyltransferases domain 2"/>
    <property type="match status" value="1"/>
</dbReference>
<dbReference type="OrthoDB" id="9758038at2"/>
<evidence type="ECO:0000259" key="9">
    <source>
        <dbReference type="PROSITE" id="PS51831"/>
    </source>
</evidence>
<reference evidence="10 11" key="1">
    <citation type="submission" date="2019-02" db="EMBL/GenBank/DDBJ databases">
        <title>Deep-cultivation of Planctomycetes and their phenomic and genomic characterization uncovers novel biology.</title>
        <authorList>
            <person name="Wiegand S."/>
            <person name="Jogler M."/>
            <person name="Boedeker C."/>
            <person name="Pinto D."/>
            <person name="Vollmers J."/>
            <person name="Rivas-Marin E."/>
            <person name="Kohn T."/>
            <person name="Peeters S.H."/>
            <person name="Heuer A."/>
            <person name="Rast P."/>
            <person name="Oberbeckmann S."/>
            <person name="Bunk B."/>
            <person name="Jeske O."/>
            <person name="Meyerdierks A."/>
            <person name="Storesund J.E."/>
            <person name="Kallscheuer N."/>
            <person name="Luecker S."/>
            <person name="Lage O.M."/>
            <person name="Pohl T."/>
            <person name="Merkel B.J."/>
            <person name="Hornburger P."/>
            <person name="Mueller R.-W."/>
            <person name="Bruemmer F."/>
            <person name="Labrenz M."/>
            <person name="Spormann A.M."/>
            <person name="Op den Camp H."/>
            <person name="Overmann J."/>
            <person name="Amann R."/>
            <person name="Jetten M.S.M."/>
            <person name="Mascher T."/>
            <person name="Medema M.H."/>
            <person name="Devos D.P."/>
            <person name="Kaster A.-K."/>
            <person name="Ovreas L."/>
            <person name="Rohde M."/>
            <person name="Galperin M.Y."/>
            <person name="Jogler C."/>
        </authorList>
    </citation>
    <scope>NUCLEOTIDE SEQUENCE [LARGE SCALE GENOMIC DNA]</scope>
    <source>
        <strain evidence="10 11">Pan216</strain>
    </source>
</reference>
<keyword evidence="1 7" id="KW-0808">Transferase</keyword>
<dbReference type="SMART" id="SM00471">
    <property type="entry name" value="HDc"/>
    <property type="match status" value="1"/>
</dbReference>
<dbReference type="PANTHER" id="PTHR47320:SF1">
    <property type="entry name" value="BIFUNCTIONAL URIDYLYLTRANSFERASE_URIDYLYL-REMOVING ENZYME"/>
    <property type="match status" value="1"/>
</dbReference>
<keyword evidence="6 7" id="KW-0511">Multifunctional enzyme</keyword>
<comment type="activity regulation">
    <text evidence="7">Uridylyltransferase (UTase) activity is inhibited by glutamine, while glutamine activates uridylyl-removing (UR) activity.</text>
</comment>
<dbReference type="EC" id="3.1.4.-" evidence="7"/>
<keyword evidence="3" id="KW-0677">Repeat</keyword>
<evidence type="ECO:0000256" key="7">
    <source>
        <dbReference type="HAMAP-Rule" id="MF_00277"/>
    </source>
</evidence>
<keyword evidence="2 7" id="KW-0548">Nucleotidyltransferase</keyword>
<keyword evidence="4 7" id="KW-0378">Hydrolase</keyword>
<dbReference type="GO" id="GO:0008081">
    <property type="term" value="F:phosphoric diester hydrolase activity"/>
    <property type="evidence" value="ECO:0007669"/>
    <property type="project" value="UniProtKB-UniRule"/>
</dbReference>
<feature type="domain" description="ACT" evidence="8">
    <location>
        <begin position="807"/>
        <end position="884"/>
    </location>
</feature>
<accession>A0A518B1T8</accession>
<dbReference type="NCBIfam" id="TIGR01693">
    <property type="entry name" value="UTase_glnD"/>
    <property type="match status" value="1"/>
</dbReference>
<dbReference type="InterPro" id="IPR045865">
    <property type="entry name" value="ACT-like_dom_sf"/>
</dbReference>
<dbReference type="KEGG" id="knv:Pan216_17980"/>
<dbReference type="InterPro" id="IPR002912">
    <property type="entry name" value="ACT_dom"/>
</dbReference>
<dbReference type="HAMAP" id="MF_00277">
    <property type="entry name" value="PII_uridylyl_transf"/>
    <property type="match status" value="1"/>
</dbReference>
<dbReference type="PROSITE" id="PS51831">
    <property type="entry name" value="HD"/>
    <property type="match status" value="1"/>
</dbReference>
<dbReference type="AlphaFoldDB" id="A0A518B1T8"/>
<dbReference type="PIRSF" id="PIRSF006288">
    <property type="entry name" value="PII_uridyltransf"/>
    <property type="match status" value="1"/>
</dbReference>
<dbReference type="Pfam" id="PF01966">
    <property type="entry name" value="HD"/>
    <property type="match status" value="1"/>
</dbReference>
<comment type="function">
    <text evidence="7">Modifies, by uridylylation and deuridylylation, the PII regulatory proteins (GlnB and homologs), in response to the nitrogen status of the cell that GlnD senses through the glutamine level. Under low glutamine levels, catalyzes the conversion of the PII proteins and UTP to PII-UMP and PPi, while under higher glutamine levels, GlnD hydrolyzes PII-UMP to PII and UMP (deuridylylation). Thus, controls uridylylation state and activity of the PII proteins, and plays an important role in the regulation of nitrogen metabolism.</text>
</comment>
<dbReference type="InterPro" id="IPR013546">
    <property type="entry name" value="PII_UdlTrfase/GS_AdlTrfase"/>
</dbReference>
<dbReference type="PROSITE" id="PS51671">
    <property type="entry name" value="ACT"/>
    <property type="match status" value="1"/>
</dbReference>
<dbReference type="SUPFAM" id="SSF55021">
    <property type="entry name" value="ACT-like"/>
    <property type="match status" value="1"/>
</dbReference>
<dbReference type="InterPro" id="IPR010043">
    <property type="entry name" value="UTase/UR"/>
</dbReference>
<evidence type="ECO:0000256" key="3">
    <source>
        <dbReference type="ARBA" id="ARBA00022737"/>
    </source>
</evidence>
<dbReference type="Proteomes" id="UP000317093">
    <property type="component" value="Chromosome"/>
</dbReference>
<dbReference type="GO" id="GO:0008773">
    <property type="term" value="F:[protein-PII] uridylyltransferase activity"/>
    <property type="evidence" value="ECO:0007669"/>
    <property type="project" value="UniProtKB-UniRule"/>
</dbReference>
<evidence type="ECO:0000313" key="10">
    <source>
        <dbReference type="EMBL" id="QDU60945.1"/>
    </source>
</evidence>
<dbReference type="RefSeq" id="WP_145257557.1">
    <property type="nucleotide sequence ID" value="NZ_CP036279.1"/>
</dbReference>
<proteinExistence type="inferred from homology"/>
<comment type="caution">
    <text evidence="7">Lacks conserved residue(s) required for the propagation of feature annotation.</text>
</comment>
<comment type="catalytic activity">
    <reaction evidence="7">
        <text>[protein-PII]-L-tyrosine + UTP = [protein-PII]-uridylyl-L-tyrosine + diphosphate</text>
        <dbReference type="Rhea" id="RHEA:13673"/>
        <dbReference type="Rhea" id="RHEA-COMP:12147"/>
        <dbReference type="Rhea" id="RHEA-COMP:12148"/>
        <dbReference type="ChEBI" id="CHEBI:33019"/>
        <dbReference type="ChEBI" id="CHEBI:46398"/>
        <dbReference type="ChEBI" id="CHEBI:46858"/>
        <dbReference type="ChEBI" id="CHEBI:90602"/>
        <dbReference type="EC" id="2.7.7.59"/>
    </reaction>
</comment>
<dbReference type="InterPro" id="IPR006674">
    <property type="entry name" value="HD_domain"/>
</dbReference>
<gene>
    <name evidence="7 10" type="primary">glnD</name>
    <name evidence="10" type="ORF">Pan216_17980</name>
</gene>
<dbReference type="SUPFAM" id="SSF109604">
    <property type="entry name" value="HD-domain/PDEase-like"/>
    <property type="match status" value="1"/>
</dbReference>
<comment type="domain">
    <text evidence="7">Has four distinct domains: an N-terminal nucleotidyltransferase (NT) domain responsible for UTase activity, a central HD domain that encodes UR activity, and two C-terminal ACT domains that seem to have a role in glutamine sensing.</text>
</comment>
<protein>
    <recommendedName>
        <fullName evidence="7">Bifunctional uridylyltransferase/uridylyl-removing enzyme</fullName>
        <shortName evidence="7">UTase/UR</shortName>
    </recommendedName>
    <alternativeName>
        <fullName evidence="7">Bifunctional [protein-PII] modification enzyme</fullName>
    </alternativeName>
    <alternativeName>
        <fullName evidence="7">Bifunctional nitrogen sensor protein</fullName>
    </alternativeName>
    <domain>
        <recommendedName>
            <fullName evidence="7">[Protein-PII] uridylyltransferase</fullName>
            <shortName evidence="7">PII uridylyltransferase</shortName>
            <shortName evidence="7">UTase</shortName>
            <ecNumber evidence="7">2.7.7.59</ecNumber>
        </recommendedName>
    </domain>
    <domain>
        <recommendedName>
            <fullName evidence="7">[Protein-PII]-UMP uridylyl-removing enzyme</fullName>
            <shortName evidence="7">UR</shortName>
            <ecNumber evidence="7">3.1.4.-</ecNumber>
        </recommendedName>
    </domain>
</protein>
<evidence type="ECO:0000256" key="1">
    <source>
        <dbReference type="ARBA" id="ARBA00022679"/>
    </source>
</evidence>
<sequence>MHLQRIKAFTQERFDVLRSLHAERSSGLGIACSVANTIEEVICQLYQHALEQRTEEERAAVVEQLALVAVAGFGRRDVAPHSDVDVWFLHRRDPHKVVLDFIKVLVRDIWDVGFELGQNVGTVGNILALSKQEVLPGTALIDARYLLGQRQLHDDLVTRYRRHLNRGGAATLYEKTVRSVASDQEKFGTTSHLLEPDVKKTVGGLRDLHLIHWLGSALYEAPEPHELERRGLIGTDEARILTDAHDFLLRVRIDLHLHAGKAADVLLRSEQMRIAKEWGYHDSPSMLAVEQFMRDYFRRTTAVEEIVQRFVARSRPRHMARRVQERLVTWRTGKWFRVGPLGAGVIPRYQVEVFGSLACTLELARLASLYHYDFEFETLDAMREVYGVLPHPKEGDDSDAAGDLDPEAVRIFLELLKTPGGMAKVLRRLHEVGVLERLIPEFEHARCLLQFNAYHKYTVDEHTFVMLGFAEELVLNDGLLGRVYEKIKRLDLLHLAILLHDVGKGYEEDHSKVGARITRVVAERFGFNAEEHKTVVFLVEHHLLLSQIAFHRDITDKKLLIDFARTVGTVERLRMLYVLTVVDVEAVGPGTMNQWRADILADLFRRTARLLGEEHPLVESEVKSEEVRRRLAKTAGADERAMAFLDLIPNEMLEEQTDEQILAHWRRWQDFTPDQVAILNAEYRPAGDSVTLTVVSHEETSDASFSLICGALTAHNMEILSARIRTLGDKTILDQFDVKDKHHTGPPTPERCRQLATTVRRLLAGELKIQDVLWSSLPSAFVTRKRIVGRETTQVVVDSKGSEEFTIIEIFTPNRRGLLYTMAKSLHRLGLRVHLAKIATYSDEVVDVFYVQENDGRKVDSEGREKGIKEQLVDDIHRLADDPRSLVL</sequence>
<keyword evidence="11" id="KW-1185">Reference proteome</keyword>
<comment type="cofactor">
    <cofactor evidence="7">
        <name>Mg(2+)</name>
        <dbReference type="ChEBI" id="CHEBI:18420"/>
    </cofactor>
</comment>
<evidence type="ECO:0000256" key="4">
    <source>
        <dbReference type="ARBA" id="ARBA00022801"/>
    </source>
</evidence>
<comment type="similarity">
    <text evidence="7">Belongs to the GlnD family.</text>
</comment>
<dbReference type="EC" id="2.7.7.59" evidence="7"/>
<dbReference type="PANTHER" id="PTHR47320">
    <property type="entry name" value="BIFUNCTIONAL URIDYLYLTRANSFERASE/URIDYLYL-REMOVING ENZYME"/>
    <property type="match status" value="1"/>
</dbReference>
<name>A0A518B1T8_9BACT</name>
<dbReference type="SUPFAM" id="SSF81301">
    <property type="entry name" value="Nucleotidyltransferase"/>
    <property type="match status" value="1"/>
</dbReference>
<organism evidence="10 11">
    <name type="scientific">Kolteria novifilia</name>
    <dbReference type="NCBI Taxonomy" id="2527975"/>
    <lineage>
        <taxon>Bacteria</taxon>
        <taxon>Pseudomonadati</taxon>
        <taxon>Planctomycetota</taxon>
        <taxon>Planctomycetia</taxon>
        <taxon>Kolteriales</taxon>
        <taxon>Kolteriaceae</taxon>
        <taxon>Kolteria</taxon>
    </lineage>
</organism>
<dbReference type="InterPro" id="IPR003607">
    <property type="entry name" value="HD/PDEase_dom"/>
</dbReference>
<feature type="domain" description="HD" evidence="9">
    <location>
        <begin position="459"/>
        <end position="576"/>
    </location>
</feature>
<dbReference type="SUPFAM" id="SSF81593">
    <property type="entry name" value="Nucleotidyltransferase substrate binding subunit/domain"/>
    <property type="match status" value="1"/>
</dbReference>
<dbReference type="CDD" id="cd04899">
    <property type="entry name" value="ACT_ACR-UUR-like_2"/>
    <property type="match status" value="1"/>
</dbReference>
<evidence type="ECO:0000259" key="8">
    <source>
        <dbReference type="PROSITE" id="PS51671"/>
    </source>
</evidence>
<evidence type="ECO:0000256" key="5">
    <source>
        <dbReference type="ARBA" id="ARBA00022842"/>
    </source>
</evidence>
<evidence type="ECO:0000256" key="6">
    <source>
        <dbReference type="ARBA" id="ARBA00023268"/>
    </source>
</evidence>
<dbReference type="Gene3D" id="1.10.3090.10">
    <property type="entry name" value="cca-adding enzyme, domain 2"/>
    <property type="match status" value="1"/>
</dbReference>
<dbReference type="InterPro" id="IPR043519">
    <property type="entry name" value="NT_sf"/>
</dbReference>
<dbReference type="Pfam" id="PF08335">
    <property type="entry name" value="GlnD_UR_UTase"/>
    <property type="match status" value="1"/>
</dbReference>
<feature type="region of interest" description="Uridylyltransferase" evidence="7">
    <location>
        <begin position="1"/>
        <end position="332"/>
    </location>
</feature>